<proteinExistence type="predicted"/>
<dbReference type="EMBL" id="MU795496">
    <property type="protein sequence ID" value="KAJ3805974.1"/>
    <property type="molecule type" value="Genomic_DNA"/>
</dbReference>
<keyword evidence="2" id="KW-1185">Reference proteome</keyword>
<accession>A0ACC1TMI2</accession>
<sequence>MSKWKLPYDPDQDAGEKRAVRREYRAIYKDMEDFRQNNKDCTVDNLADAAKRADKVFYKVKNTTEATLDSSVLLQLTASHAQMARSLKSGSGAFDIDDYLAKLVSFMGGHKLDNQNPDADDALLDAPLDWDKIGRTTLAKSKRVPVVGFMLGPLSIEQKKRAPVKRAKMEKNKADERKPQELKEEDIARSVNETTKNVAILESILAETGAINLFRFVVNPKSFAQSVENMFYLSFLIRDGKVALDTDEQGEPTIFGCAQPSDEDYADGLRKRQIVFELDMATWKVQAGFFNSTTSYRILSQRAIDVFEITEPTIPTRESSKMKIGNKWYG</sequence>
<evidence type="ECO:0000313" key="1">
    <source>
        <dbReference type="EMBL" id="KAJ3805974.1"/>
    </source>
</evidence>
<reference evidence="1" key="1">
    <citation type="submission" date="2022-09" db="EMBL/GenBank/DDBJ databases">
        <title>A Global Phylogenomic Analysis of the Shiitake Genus Lentinula.</title>
        <authorList>
            <consortium name="DOE Joint Genome Institute"/>
            <person name="Sierra-Patev S."/>
            <person name="Min B."/>
            <person name="Naranjo-Ortiz M."/>
            <person name="Looney B."/>
            <person name="Konkel Z."/>
            <person name="Slot J.C."/>
            <person name="Sakamoto Y."/>
            <person name="Steenwyk J.L."/>
            <person name="Rokas A."/>
            <person name="Carro J."/>
            <person name="Camarero S."/>
            <person name="Ferreira P."/>
            <person name="Molpeceres G."/>
            <person name="Ruiz-Duenas F.J."/>
            <person name="Serrano A."/>
            <person name="Henrissat B."/>
            <person name="Drula E."/>
            <person name="Hughes K.W."/>
            <person name="Mata J.L."/>
            <person name="Ishikawa N.K."/>
            <person name="Vargas-Isla R."/>
            <person name="Ushijima S."/>
            <person name="Smith C.A."/>
            <person name="Ahrendt S."/>
            <person name="Andreopoulos W."/>
            <person name="He G."/>
            <person name="Labutti K."/>
            <person name="Lipzen A."/>
            <person name="Ng V."/>
            <person name="Riley R."/>
            <person name="Sandor L."/>
            <person name="Barry K."/>
            <person name="Martinez A.T."/>
            <person name="Xiao Y."/>
            <person name="Gibbons J.G."/>
            <person name="Terashima K."/>
            <person name="Grigoriev I.V."/>
            <person name="Hibbett D.S."/>
        </authorList>
    </citation>
    <scope>NUCLEOTIDE SEQUENCE</scope>
    <source>
        <strain evidence="1">TMI1499</strain>
    </source>
</reference>
<evidence type="ECO:0000313" key="2">
    <source>
        <dbReference type="Proteomes" id="UP001163835"/>
    </source>
</evidence>
<comment type="caution">
    <text evidence="1">The sequence shown here is derived from an EMBL/GenBank/DDBJ whole genome shotgun (WGS) entry which is preliminary data.</text>
</comment>
<dbReference type="Proteomes" id="UP001163835">
    <property type="component" value="Unassembled WGS sequence"/>
</dbReference>
<name>A0ACC1TMI2_9AGAR</name>
<protein>
    <submittedName>
        <fullName evidence="1">Nse4 C-terminal-domain-containing protein</fullName>
    </submittedName>
</protein>
<organism evidence="1 2">
    <name type="scientific">Lentinula aff. lateritia</name>
    <dbReference type="NCBI Taxonomy" id="2804960"/>
    <lineage>
        <taxon>Eukaryota</taxon>
        <taxon>Fungi</taxon>
        <taxon>Dikarya</taxon>
        <taxon>Basidiomycota</taxon>
        <taxon>Agaricomycotina</taxon>
        <taxon>Agaricomycetes</taxon>
        <taxon>Agaricomycetidae</taxon>
        <taxon>Agaricales</taxon>
        <taxon>Marasmiineae</taxon>
        <taxon>Omphalotaceae</taxon>
        <taxon>Lentinula</taxon>
    </lineage>
</organism>
<gene>
    <name evidence="1" type="ORF">F5876DRAFT_81180</name>
</gene>